<gene>
    <name evidence="1" type="ORF">MQE39_00245</name>
</gene>
<dbReference type="RefSeq" id="WP_320882700.1">
    <property type="nucleotide sequence ID" value="NZ_BAABZA010000009.1"/>
</dbReference>
<dbReference type="Proteomes" id="UP001276902">
    <property type="component" value="Unassembled WGS sequence"/>
</dbReference>
<organism evidence="1 2">
    <name type="scientific">Dielma fastidiosa</name>
    <dbReference type="NCBI Taxonomy" id="1034346"/>
    <lineage>
        <taxon>Bacteria</taxon>
        <taxon>Bacillati</taxon>
        <taxon>Bacillota</taxon>
        <taxon>Erysipelotrichia</taxon>
        <taxon>Erysipelotrichales</taxon>
        <taxon>Erysipelotrichaceae</taxon>
        <taxon>Dielma</taxon>
    </lineage>
</organism>
<sequence>MRKDKRGMALITAIAVLALMLILFGGLAMIYSSQVSRNKLEHEQSQAMLLAQSYTEMLNHVLESPSNSDVAFKEALGEIASGKEIEIKSRLDFSDSSDQVEIIAIADRKTTNGNTTTRPIKIKITATVNGETRSIISDYTYQVVTGGGVPDYAVYGNKINFYRNGQTEKDGEEIKFKNDWYQDENRNNEYNSLIDMNDKKAFKFGGIDKGNSDQLFRITKDRVINPELSDPPIEEDYAKFAQTINNNGEGTLVLPLWKTFSSPDSMTPNCSKILKGYDNTITESCIWDEQMDSNKIYDVRFYAADEDIIVYLPINGELTIKIPRIYFDKERLVDENGEVTVRQLYFYAYPVDSDRPAKLTIDGRVTIANSEIQGMSKCLDIFFISNDEIELYLPELKATYGYEYNQLEAYFYLPKGTVIWDAVPDLSTGNVYKNRIRGCLIADEIKVSENKTDSHKGIVGIDYIPPRELDSGASNEKTISFKLNSYEEGGKS</sequence>
<accession>A0AB35UL45</accession>
<comment type="caution">
    <text evidence="1">The sequence shown here is derived from an EMBL/GenBank/DDBJ whole genome shotgun (WGS) entry which is preliminary data.</text>
</comment>
<protein>
    <submittedName>
        <fullName evidence="1">Type II secretion system GspH family protein</fullName>
    </submittedName>
</protein>
<evidence type="ECO:0000313" key="1">
    <source>
        <dbReference type="EMBL" id="MDY5166557.1"/>
    </source>
</evidence>
<dbReference type="EMBL" id="JALDAW010000002">
    <property type="protein sequence ID" value="MDY5166557.1"/>
    <property type="molecule type" value="Genomic_DNA"/>
</dbReference>
<dbReference type="AlphaFoldDB" id="A0AB35UL45"/>
<proteinExistence type="predicted"/>
<reference evidence="1" key="1">
    <citation type="submission" date="2022-03" db="EMBL/GenBank/DDBJ databases">
        <title>First case of bacteraemia caused by Dielma fastidiosa in a patient hospitalised with diverticulitis.</title>
        <authorList>
            <person name="Forman-Ankjaer B."/>
            <person name="Hvid-Jensen F."/>
            <person name="Kobel C.M."/>
            <person name="Greve T."/>
        </authorList>
    </citation>
    <scope>NUCLEOTIDE SEQUENCE</scope>
    <source>
        <strain evidence="1">AUH_DF_2021</strain>
    </source>
</reference>
<name>A0AB35UL45_9FIRM</name>
<evidence type="ECO:0000313" key="2">
    <source>
        <dbReference type="Proteomes" id="UP001276902"/>
    </source>
</evidence>